<dbReference type="PROSITE" id="PS51471">
    <property type="entry name" value="FE2OG_OXY"/>
    <property type="match status" value="1"/>
</dbReference>
<dbReference type="GO" id="GO:1900150">
    <property type="term" value="P:regulation of defense response to fungus"/>
    <property type="evidence" value="ECO:0007669"/>
    <property type="project" value="UniProtKB-ARBA"/>
</dbReference>
<reference evidence="15" key="1">
    <citation type="submission" date="2024-07" db="EMBL/GenBank/DDBJ databases">
        <title>Two chromosome-level genome assemblies of Korean endemic species Abeliophyllum distichum and Forsythia ovata (Oleaceae).</title>
        <authorList>
            <person name="Jang H."/>
        </authorList>
    </citation>
    <scope>NUCLEOTIDE SEQUENCE [LARGE SCALE GENOMIC DNA]</scope>
</reference>
<dbReference type="Gene3D" id="2.60.120.330">
    <property type="entry name" value="B-lactam Antibiotic, Isopenicillin N Synthase, Chain"/>
    <property type="match status" value="1"/>
</dbReference>
<dbReference type="GO" id="GO:0120091">
    <property type="term" value="F:jasmonic acid hydrolase"/>
    <property type="evidence" value="ECO:0007669"/>
    <property type="project" value="UniProtKB-ARBA"/>
</dbReference>
<evidence type="ECO:0000256" key="5">
    <source>
        <dbReference type="ARBA" id="ARBA00022819"/>
    </source>
</evidence>
<feature type="transmembrane region" description="Helical" evidence="12">
    <location>
        <begin position="41"/>
        <end position="62"/>
    </location>
</feature>
<dbReference type="InterPro" id="IPR050295">
    <property type="entry name" value="Plant_2OG-oxidoreductases"/>
</dbReference>
<dbReference type="Pfam" id="PF03171">
    <property type="entry name" value="2OG-FeII_Oxy"/>
    <property type="match status" value="1"/>
</dbReference>
<dbReference type="InterPro" id="IPR027443">
    <property type="entry name" value="IPNS-like_sf"/>
</dbReference>
<dbReference type="PRINTS" id="PR00682">
    <property type="entry name" value="IPNSYNTHASE"/>
</dbReference>
<gene>
    <name evidence="14" type="ORF">Fot_34344</name>
</gene>
<dbReference type="GO" id="GO:0006952">
    <property type="term" value="P:defense response"/>
    <property type="evidence" value="ECO:0007669"/>
    <property type="project" value="UniProtKB-KW"/>
</dbReference>
<dbReference type="InterPro" id="IPR026992">
    <property type="entry name" value="DIOX_N"/>
</dbReference>
<dbReference type="GO" id="GO:2000022">
    <property type="term" value="P:regulation of jasmonic acid mediated signaling pathway"/>
    <property type="evidence" value="ECO:0007669"/>
    <property type="project" value="UniProtKB-ARBA"/>
</dbReference>
<dbReference type="InterPro" id="IPR005123">
    <property type="entry name" value="Oxoglu/Fe-dep_dioxygenase_dom"/>
</dbReference>
<keyword evidence="15" id="KW-1185">Reference proteome</keyword>
<dbReference type="GO" id="GO:1900366">
    <property type="term" value="P:negative regulation of defense response to insect"/>
    <property type="evidence" value="ECO:0007669"/>
    <property type="project" value="UniProtKB-ARBA"/>
</dbReference>
<keyword evidence="8 11" id="KW-0560">Oxidoreductase</keyword>
<keyword evidence="6" id="KW-0611">Plant defense</keyword>
<dbReference type="FunFam" id="2.60.120.330:FF:000008">
    <property type="entry name" value="Jasmonate-regulated gene 21"/>
    <property type="match status" value="1"/>
</dbReference>
<keyword evidence="12" id="KW-1133">Transmembrane helix</keyword>
<evidence type="ECO:0000256" key="9">
    <source>
        <dbReference type="ARBA" id="ARBA00023004"/>
    </source>
</evidence>
<evidence type="ECO:0000256" key="12">
    <source>
        <dbReference type="SAM" id="Phobius"/>
    </source>
</evidence>
<dbReference type="PANTHER" id="PTHR47991">
    <property type="entry name" value="OXOGLUTARATE/IRON-DEPENDENT DIOXYGENASE"/>
    <property type="match status" value="1"/>
</dbReference>
<keyword evidence="9 11" id="KW-0408">Iron</keyword>
<dbReference type="GO" id="GO:0046872">
    <property type="term" value="F:metal ion binding"/>
    <property type="evidence" value="ECO:0007669"/>
    <property type="project" value="UniProtKB-KW"/>
</dbReference>
<comment type="caution">
    <text evidence="14">The sequence shown here is derived from an EMBL/GenBank/DDBJ whole genome shotgun (WGS) entry which is preliminary data.</text>
</comment>
<evidence type="ECO:0000256" key="8">
    <source>
        <dbReference type="ARBA" id="ARBA00023002"/>
    </source>
</evidence>
<comment type="cofactor">
    <cofactor evidence="1">
        <name>Fe(2+)</name>
        <dbReference type="ChEBI" id="CHEBI:29033"/>
    </cofactor>
</comment>
<evidence type="ECO:0000256" key="1">
    <source>
        <dbReference type="ARBA" id="ARBA00001954"/>
    </source>
</evidence>
<comment type="cofactor">
    <cofactor evidence="2">
        <name>L-ascorbate</name>
        <dbReference type="ChEBI" id="CHEBI:38290"/>
    </cofactor>
</comment>
<evidence type="ECO:0000256" key="10">
    <source>
        <dbReference type="ARBA" id="ARBA00052139"/>
    </source>
</evidence>
<dbReference type="Proteomes" id="UP001604277">
    <property type="component" value="Unassembled WGS sequence"/>
</dbReference>
<name>A0ABD1SID4_9LAMI</name>
<dbReference type="InterPro" id="IPR044861">
    <property type="entry name" value="IPNS-like_FE2OG_OXY"/>
</dbReference>
<keyword evidence="12" id="KW-0472">Membrane</keyword>
<dbReference type="EMBL" id="JBFOLJ010000010">
    <property type="protein sequence ID" value="KAL2500496.1"/>
    <property type="molecule type" value="Genomic_DNA"/>
</dbReference>
<proteinExistence type="inferred from homology"/>
<evidence type="ECO:0000256" key="3">
    <source>
        <dbReference type="ARBA" id="ARBA00008056"/>
    </source>
</evidence>
<evidence type="ECO:0000259" key="13">
    <source>
        <dbReference type="PROSITE" id="PS51471"/>
    </source>
</evidence>
<evidence type="ECO:0000256" key="2">
    <source>
        <dbReference type="ARBA" id="ARBA00001961"/>
    </source>
</evidence>
<dbReference type="Pfam" id="PF14226">
    <property type="entry name" value="DIOX_N"/>
    <property type="match status" value="1"/>
</dbReference>
<dbReference type="GO" id="GO:0002238">
    <property type="term" value="P:response to molecule of fungal origin"/>
    <property type="evidence" value="ECO:0007669"/>
    <property type="project" value="UniProtKB-ARBA"/>
</dbReference>
<evidence type="ECO:0000313" key="14">
    <source>
        <dbReference type="EMBL" id="KAL2500496.1"/>
    </source>
</evidence>
<evidence type="ECO:0000256" key="7">
    <source>
        <dbReference type="ARBA" id="ARBA00022964"/>
    </source>
</evidence>
<comment type="catalytic activity">
    <reaction evidence="10">
        <text>jasmonate + 2-oxoglutarate + O2 = (1R,2R)-12-hydroxyjasmonate + succinate + CO2</text>
        <dbReference type="Rhea" id="RHEA:67144"/>
        <dbReference type="ChEBI" id="CHEBI:15379"/>
        <dbReference type="ChEBI" id="CHEBI:16526"/>
        <dbReference type="ChEBI" id="CHEBI:16810"/>
        <dbReference type="ChEBI" id="CHEBI:30031"/>
        <dbReference type="ChEBI" id="CHEBI:58431"/>
        <dbReference type="ChEBI" id="CHEBI:132022"/>
    </reaction>
    <physiologicalReaction direction="left-to-right" evidence="10">
        <dbReference type="Rhea" id="RHEA:67145"/>
    </physiologicalReaction>
</comment>
<feature type="domain" description="Fe2OG dioxygenase" evidence="13">
    <location>
        <begin position="287"/>
        <end position="388"/>
    </location>
</feature>
<dbReference type="SUPFAM" id="SSF51197">
    <property type="entry name" value="Clavaminate synthase-like"/>
    <property type="match status" value="1"/>
</dbReference>
<evidence type="ECO:0000256" key="11">
    <source>
        <dbReference type="RuleBase" id="RU003682"/>
    </source>
</evidence>
<dbReference type="GO" id="GO:0009805">
    <property type="term" value="P:coumarin biosynthetic process"/>
    <property type="evidence" value="ECO:0007669"/>
    <property type="project" value="UniProtKB-ARBA"/>
</dbReference>
<evidence type="ECO:0000256" key="4">
    <source>
        <dbReference type="ARBA" id="ARBA00022723"/>
    </source>
</evidence>
<accession>A0ABD1SID4</accession>
<dbReference type="AlphaFoldDB" id="A0ABD1SID4"/>
<dbReference type="GO" id="GO:0016706">
    <property type="term" value="F:2-oxoglutarate-dependent dioxygenase activity"/>
    <property type="evidence" value="ECO:0007669"/>
    <property type="project" value="UniProtKB-ARBA"/>
</dbReference>
<keyword evidence="4 11" id="KW-0479">Metal-binding</keyword>
<sequence length="439" mass="49649">MVTWGLGLASGGDSMVVAMTKEHKDGDGGVDIEPKYRMKPLIYFVAYTIPMLKMFTMFNFLFDARPLNSHLLSNLAPSTTTVDAALWPEPVARVQHLLDSGIQEIPKCYIKKPSERPSFIESATSDLNIPVIDLQYLFSDDDSLRQTTTNLVASACREWGFFHVVNHGISQQLMAATQKVWREFFHLPLEEKQKYANSPITYEGYGSRLGAEKGVSLDWSDYFFLHFLPISLRDEKKWPQIPVSCRELVEKYSEEVVKLGGKLMKIFSRNLGLKENYLEEAFGGEGNIGACLRVNYYPKCPQPGLTLGISPHSDPGGMTLLFPDEKVSGLQVRHKNNWITVKPLPNAFIVNLGDQLQVLSNANYRSVEHRVIVNAEKERVSLAYFYNPRGDIPIKPAEELITEDNPPLYPCMTFNEYRLYIRTRGPCGKAQVESLKSSH</sequence>
<evidence type="ECO:0000313" key="15">
    <source>
        <dbReference type="Proteomes" id="UP001604277"/>
    </source>
</evidence>
<keyword evidence="12" id="KW-0812">Transmembrane</keyword>
<organism evidence="14 15">
    <name type="scientific">Forsythia ovata</name>
    <dbReference type="NCBI Taxonomy" id="205694"/>
    <lineage>
        <taxon>Eukaryota</taxon>
        <taxon>Viridiplantae</taxon>
        <taxon>Streptophyta</taxon>
        <taxon>Embryophyta</taxon>
        <taxon>Tracheophyta</taxon>
        <taxon>Spermatophyta</taxon>
        <taxon>Magnoliopsida</taxon>
        <taxon>eudicotyledons</taxon>
        <taxon>Gunneridae</taxon>
        <taxon>Pentapetalae</taxon>
        <taxon>asterids</taxon>
        <taxon>lamiids</taxon>
        <taxon>Lamiales</taxon>
        <taxon>Oleaceae</taxon>
        <taxon>Forsythieae</taxon>
        <taxon>Forsythia</taxon>
    </lineage>
</organism>
<protein>
    <submittedName>
        <fullName evidence="14">2-oxoglutarate (2OG) and Fe(II)-dependent oxygenase superfamily protein</fullName>
    </submittedName>
</protein>
<comment type="similarity">
    <text evidence="3 11">Belongs to the iron/ascorbate-dependent oxidoreductase family.</text>
</comment>
<keyword evidence="5" id="KW-1184">Jasmonic acid signaling pathway</keyword>
<keyword evidence="7" id="KW-0223">Dioxygenase</keyword>
<evidence type="ECO:0000256" key="6">
    <source>
        <dbReference type="ARBA" id="ARBA00022821"/>
    </source>
</evidence>